<comment type="caution">
    <text evidence="12">The sequence shown here is derived from an EMBL/GenBank/DDBJ whole genome shotgun (WGS) entry which is preliminary data.</text>
</comment>
<proteinExistence type="inferred from homology"/>
<keyword evidence="6 11" id="KW-1133">Transmembrane helix</keyword>
<feature type="transmembrane region" description="Helical" evidence="11">
    <location>
        <begin position="549"/>
        <end position="570"/>
    </location>
</feature>
<dbReference type="NCBIfam" id="TIGR00813">
    <property type="entry name" value="sss"/>
    <property type="match status" value="1"/>
</dbReference>
<dbReference type="Proteomes" id="UP000010959">
    <property type="component" value="Unassembled WGS sequence"/>
</dbReference>
<feature type="transmembrane region" description="Helical" evidence="11">
    <location>
        <begin position="466"/>
        <end position="490"/>
    </location>
</feature>
<dbReference type="InterPro" id="IPR015915">
    <property type="entry name" value="Kelch-typ_b-propeller"/>
</dbReference>
<keyword evidence="3" id="KW-0813">Transport</keyword>
<accession>L7CCZ0</accession>
<dbReference type="GO" id="GO:0006814">
    <property type="term" value="P:sodium ion transport"/>
    <property type="evidence" value="ECO:0007669"/>
    <property type="project" value="UniProtKB-KW"/>
</dbReference>
<feature type="transmembrane region" description="Helical" evidence="11">
    <location>
        <begin position="797"/>
        <end position="817"/>
    </location>
</feature>
<feature type="transmembrane region" description="Helical" evidence="11">
    <location>
        <begin position="399"/>
        <end position="419"/>
    </location>
</feature>
<dbReference type="InterPro" id="IPR051163">
    <property type="entry name" value="Sodium:Solute_Symporter_SSF"/>
</dbReference>
<evidence type="ECO:0000256" key="9">
    <source>
        <dbReference type="ARBA" id="ARBA00023136"/>
    </source>
</evidence>
<comment type="subcellular location">
    <subcellularLocation>
        <location evidence="1">Cell membrane</location>
        <topology evidence="1">Multi-pass membrane protein</topology>
    </subcellularLocation>
</comment>
<dbReference type="PROSITE" id="PS50283">
    <property type="entry name" value="NA_SOLUT_SYMP_3"/>
    <property type="match status" value="1"/>
</dbReference>
<evidence type="ECO:0000256" key="8">
    <source>
        <dbReference type="ARBA" id="ARBA00023065"/>
    </source>
</evidence>
<dbReference type="EMBL" id="AMWG01000123">
    <property type="protein sequence ID" value="ELP31482.1"/>
    <property type="molecule type" value="Genomic_DNA"/>
</dbReference>
<evidence type="ECO:0000256" key="6">
    <source>
        <dbReference type="ARBA" id="ARBA00022989"/>
    </source>
</evidence>
<sequence>MIHRRPLHPRFRNEQSPFITRNLLAVCFVILMMAVSPAITCGQTVTDEWLKWSELPPIPNSLGVAGPFVGVDEDALIVAGGANFPTPIWETDKVWHDAIYVLPRVSGNLPDDGVHWIEAGKLQRPTAYGASVSIPSTASVHHGVLCLGGNDSNATFRDVYLLRWNPSMRTLEQVDFPALPQPCVHASAQLIGQTVYLIGGQSGGELSTTSSRMWALDLSQSDNPTLLAWTPLADCPGPPRAFHVTAAQHDGYETCLYVFSGRRQTQSGVDFLTDNWAYRPSTNTWQQKADVPQSVTAGTATHIGQSHIVVLGGDDGSMFGQADKLKDEHPGFAKKAFAYHTITDTWTEAGTSPANHVTTTAVHWGNEIIVASGEVRPRVRSPAVYQITLANSERSFGTLNYLVLFAYLFSMLGVGVYFARRNRTTDDYFRGGSLIPWWAAGCSIFATMLSSVTFTGIPSKSYAQDWTYSIGNFTIPLVAFIAVYVAMPFFRRIDATSAYEYLEKRFNRVVRWFGSLSFSLFHLFRMAVVMSLTGLALSVATPLTPSQAVLLMGGLSIVYCTLGGIEAVIWTDTIQTFVLLGGAFLAIVLMVLGTDGGFGGSLDHAIDADKMRFANLHFSPTHAQIALWVIVVGAIGQNLSSYTADQAVVQRYMTTASPSLAARSIWTNAVLTIPATLLFFGIGTALHGFYHSHPERLSPAITTDQVFPLFIAREMPIGLAGLIVAGVFAAAQSTVSTSMNSTATALVTDFFRPLKLCLNERGYLIAARTLTFSLGVLGTLLGLVFVDPSIKSLFDTFIVVIGLFMGVLGGLFVLGGLTTRANSIGAMVGATVGAATMFSLWRYTDVNGYLYTTCGITSCFASGYLASLLTSPPKDSLAGLTIHTLDASATDDSAEN</sequence>
<dbReference type="PANTHER" id="PTHR42985">
    <property type="entry name" value="SODIUM-COUPLED MONOCARBOXYLATE TRANSPORTER"/>
    <property type="match status" value="1"/>
</dbReference>
<organism evidence="12 13">
    <name type="scientific">Rhodopirellula baltica SWK14</name>
    <dbReference type="NCBI Taxonomy" id="993516"/>
    <lineage>
        <taxon>Bacteria</taxon>
        <taxon>Pseudomonadati</taxon>
        <taxon>Planctomycetota</taxon>
        <taxon>Planctomycetia</taxon>
        <taxon>Pirellulales</taxon>
        <taxon>Pirellulaceae</taxon>
        <taxon>Rhodopirellula</taxon>
    </lineage>
</organism>
<feature type="transmembrane region" description="Helical" evidence="11">
    <location>
        <begin position="577"/>
        <end position="594"/>
    </location>
</feature>
<name>L7CCZ0_RHOBT</name>
<evidence type="ECO:0000256" key="2">
    <source>
        <dbReference type="ARBA" id="ARBA00006434"/>
    </source>
</evidence>
<dbReference type="AlphaFoldDB" id="L7CCZ0"/>
<dbReference type="GO" id="GO:0015293">
    <property type="term" value="F:symporter activity"/>
    <property type="evidence" value="ECO:0007669"/>
    <property type="project" value="TreeGrafter"/>
</dbReference>
<dbReference type="RefSeq" id="WP_007339332.1">
    <property type="nucleotide sequence ID" value="NZ_AMWG01000123.1"/>
</dbReference>
<dbReference type="PANTHER" id="PTHR42985:SF40">
    <property type="entry name" value="LD47995P-RELATED"/>
    <property type="match status" value="1"/>
</dbReference>
<dbReference type="Gene3D" id="2.120.10.80">
    <property type="entry name" value="Kelch-type beta propeller"/>
    <property type="match status" value="1"/>
</dbReference>
<comment type="similarity">
    <text evidence="2">Belongs to the sodium:solute symporter (SSF) (TC 2.A.21) family.</text>
</comment>
<dbReference type="InterPro" id="IPR001734">
    <property type="entry name" value="Na/solute_symporter"/>
</dbReference>
<evidence type="ECO:0000256" key="7">
    <source>
        <dbReference type="ARBA" id="ARBA00023053"/>
    </source>
</evidence>
<evidence type="ECO:0000256" key="10">
    <source>
        <dbReference type="ARBA" id="ARBA00023201"/>
    </source>
</evidence>
<evidence type="ECO:0000256" key="5">
    <source>
        <dbReference type="ARBA" id="ARBA00022692"/>
    </source>
</evidence>
<gene>
    <name evidence="12" type="ORF">RBSWK_04620</name>
</gene>
<feature type="transmembrane region" description="Helical" evidence="11">
    <location>
        <begin position="665"/>
        <end position="690"/>
    </location>
</feature>
<dbReference type="Pfam" id="PF00474">
    <property type="entry name" value="SSF"/>
    <property type="match status" value="1"/>
</dbReference>
<evidence type="ECO:0000256" key="3">
    <source>
        <dbReference type="ARBA" id="ARBA00022448"/>
    </source>
</evidence>
<feature type="transmembrane region" description="Helical" evidence="11">
    <location>
        <begin position="849"/>
        <end position="869"/>
    </location>
</feature>
<keyword evidence="5 11" id="KW-0812">Transmembrane</keyword>
<evidence type="ECO:0000313" key="12">
    <source>
        <dbReference type="EMBL" id="ELP31482.1"/>
    </source>
</evidence>
<dbReference type="Pfam" id="PF24681">
    <property type="entry name" value="Kelch_KLHDC2_KLHL20_DRC7"/>
    <property type="match status" value="1"/>
</dbReference>
<dbReference type="SUPFAM" id="SSF117281">
    <property type="entry name" value="Kelch motif"/>
    <property type="match status" value="1"/>
</dbReference>
<keyword evidence="10" id="KW-0739">Sodium transport</keyword>
<dbReference type="Gene3D" id="1.20.1730.10">
    <property type="entry name" value="Sodium/glucose cotransporter"/>
    <property type="match status" value="1"/>
</dbReference>
<dbReference type="InterPro" id="IPR038377">
    <property type="entry name" value="Na/Glc_symporter_sf"/>
</dbReference>
<evidence type="ECO:0000256" key="11">
    <source>
        <dbReference type="SAM" id="Phobius"/>
    </source>
</evidence>
<keyword evidence="8" id="KW-0406">Ion transport</keyword>
<evidence type="ECO:0000313" key="13">
    <source>
        <dbReference type="Proteomes" id="UP000010959"/>
    </source>
</evidence>
<dbReference type="GO" id="GO:0005886">
    <property type="term" value="C:plasma membrane"/>
    <property type="evidence" value="ECO:0007669"/>
    <property type="project" value="UniProtKB-SubCell"/>
</dbReference>
<keyword evidence="9 11" id="KW-0472">Membrane</keyword>
<protein>
    <submittedName>
        <fullName evidence="12">Sodium/solute symporter family protein</fullName>
    </submittedName>
</protein>
<feature type="transmembrane region" description="Helical" evidence="11">
    <location>
        <begin position="625"/>
        <end position="644"/>
    </location>
</feature>
<reference evidence="12 13" key="1">
    <citation type="journal article" date="2013" name="Mar. Genomics">
        <title>Expression of sulfatases in Rhodopirellula baltica and the diversity of sulfatases in the genus Rhodopirellula.</title>
        <authorList>
            <person name="Wegner C.E."/>
            <person name="Richter-Heitmann T."/>
            <person name="Klindworth A."/>
            <person name="Klockow C."/>
            <person name="Richter M."/>
            <person name="Achstetter T."/>
            <person name="Glockner F.O."/>
            <person name="Harder J."/>
        </authorList>
    </citation>
    <scope>NUCLEOTIDE SEQUENCE [LARGE SCALE GENOMIC DNA]</scope>
    <source>
        <strain evidence="12 13">SWK14</strain>
    </source>
</reference>
<feature type="transmembrane region" description="Helical" evidence="11">
    <location>
        <begin position="762"/>
        <end position="785"/>
    </location>
</feature>
<keyword evidence="7" id="KW-0915">Sodium</keyword>
<feature type="transmembrane region" description="Helical" evidence="11">
    <location>
        <begin position="710"/>
        <end position="731"/>
    </location>
</feature>
<feature type="transmembrane region" description="Helical" evidence="11">
    <location>
        <begin position="510"/>
        <end position="537"/>
    </location>
</feature>
<evidence type="ECO:0000256" key="4">
    <source>
        <dbReference type="ARBA" id="ARBA00022475"/>
    </source>
</evidence>
<feature type="transmembrane region" description="Helical" evidence="11">
    <location>
        <begin position="431"/>
        <end position="454"/>
    </location>
</feature>
<dbReference type="PATRIC" id="fig|993516.3.peg.4930"/>
<dbReference type="CDD" id="cd11495">
    <property type="entry name" value="SLC5sbd_NIS-like_u3"/>
    <property type="match status" value="1"/>
</dbReference>
<evidence type="ECO:0000256" key="1">
    <source>
        <dbReference type="ARBA" id="ARBA00004651"/>
    </source>
</evidence>
<keyword evidence="4" id="KW-1003">Cell membrane</keyword>